<evidence type="ECO:0000259" key="2">
    <source>
        <dbReference type="SMART" id="SM00244"/>
    </source>
</evidence>
<feature type="domain" description="Band 7" evidence="2">
    <location>
        <begin position="26"/>
        <end position="190"/>
    </location>
</feature>
<organism evidence="3 4">
    <name type="scientific">Phytophthora sojae (strain P6497)</name>
    <name type="common">Soybean stem and root rot agent</name>
    <name type="synonym">Phytophthora megasperma f. sp. glycines</name>
    <dbReference type="NCBI Taxonomy" id="1094619"/>
    <lineage>
        <taxon>Eukaryota</taxon>
        <taxon>Sar</taxon>
        <taxon>Stramenopiles</taxon>
        <taxon>Oomycota</taxon>
        <taxon>Peronosporomycetes</taxon>
        <taxon>Peronosporales</taxon>
        <taxon>Peronosporaceae</taxon>
        <taxon>Phytophthora</taxon>
    </lineage>
</organism>
<evidence type="ECO:0000313" key="4">
    <source>
        <dbReference type="Proteomes" id="UP000002640"/>
    </source>
</evidence>
<gene>
    <name evidence="3" type="ORF">PHYSODRAFT_318737</name>
</gene>
<dbReference type="GeneID" id="20644242"/>
<keyword evidence="4" id="KW-1185">Reference proteome</keyword>
<dbReference type="InParanoid" id="G5A688"/>
<protein>
    <recommendedName>
        <fullName evidence="2">Band 7 domain-containing protein</fullName>
    </recommendedName>
</protein>
<dbReference type="Gene3D" id="3.30.479.30">
    <property type="entry name" value="Band 7 domain"/>
    <property type="match status" value="1"/>
</dbReference>
<dbReference type="PANTHER" id="PTHR43327:SF8">
    <property type="entry name" value="BAND 7 DOMAIN-CONTAINING PROTEIN"/>
    <property type="match status" value="1"/>
</dbReference>
<feature type="coiled-coil region" evidence="1">
    <location>
        <begin position="193"/>
        <end position="238"/>
    </location>
</feature>
<dbReference type="InterPro" id="IPR050710">
    <property type="entry name" value="Band7/mec-2_domain"/>
</dbReference>
<dbReference type="EMBL" id="JH159160">
    <property type="protein sequence ID" value="EGZ08843.1"/>
    <property type="molecule type" value="Genomic_DNA"/>
</dbReference>
<accession>G5A688</accession>
<dbReference type="AlphaFoldDB" id="G5A688"/>
<name>G5A688_PHYSP</name>
<keyword evidence="1" id="KW-0175">Coiled coil</keyword>
<dbReference type="OMA" id="MIHREEM"/>
<dbReference type="InterPro" id="IPR036013">
    <property type="entry name" value="Band_7/SPFH_dom_sf"/>
</dbReference>
<evidence type="ECO:0000256" key="1">
    <source>
        <dbReference type="SAM" id="Coils"/>
    </source>
</evidence>
<reference evidence="3 4" key="1">
    <citation type="journal article" date="2006" name="Science">
        <title>Phytophthora genome sequences uncover evolutionary origins and mechanisms of pathogenesis.</title>
        <authorList>
            <person name="Tyler B.M."/>
            <person name="Tripathy S."/>
            <person name="Zhang X."/>
            <person name="Dehal P."/>
            <person name="Jiang R.H."/>
            <person name="Aerts A."/>
            <person name="Arredondo F.D."/>
            <person name="Baxter L."/>
            <person name="Bensasson D."/>
            <person name="Beynon J.L."/>
            <person name="Chapman J."/>
            <person name="Damasceno C.M."/>
            <person name="Dorrance A.E."/>
            <person name="Dou D."/>
            <person name="Dickerman A.W."/>
            <person name="Dubchak I.L."/>
            <person name="Garbelotto M."/>
            <person name="Gijzen M."/>
            <person name="Gordon S.G."/>
            <person name="Govers F."/>
            <person name="Grunwald N.J."/>
            <person name="Huang W."/>
            <person name="Ivors K.L."/>
            <person name="Jones R.W."/>
            <person name="Kamoun S."/>
            <person name="Krampis K."/>
            <person name="Lamour K.H."/>
            <person name="Lee M.K."/>
            <person name="McDonald W.H."/>
            <person name="Medina M."/>
            <person name="Meijer H.J."/>
            <person name="Nordberg E.K."/>
            <person name="Maclean D.J."/>
            <person name="Ospina-Giraldo M.D."/>
            <person name="Morris P.F."/>
            <person name="Phuntumart V."/>
            <person name="Putnam N.H."/>
            <person name="Rash S."/>
            <person name="Rose J.K."/>
            <person name="Sakihama Y."/>
            <person name="Salamov A.A."/>
            <person name="Savidor A."/>
            <person name="Scheuring C.F."/>
            <person name="Smith B.M."/>
            <person name="Sobral B.W."/>
            <person name="Terry A."/>
            <person name="Torto-Alalibo T.A."/>
            <person name="Win J."/>
            <person name="Xu Z."/>
            <person name="Zhang H."/>
            <person name="Grigoriev I.V."/>
            <person name="Rokhsar D.S."/>
            <person name="Boore J.L."/>
        </authorList>
    </citation>
    <scope>NUCLEOTIDE SEQUENCE [LARGE SCALE GENOMIC DNA]</scope>
    <source>
        <strain evidence="3 4">P6497</strain>
    </source>
</reference>
<dbReference type="Pfam" id="PF01145">
    <property type="entry name" value="Band_7"/>
    <property type="match status" value="1"/>
</dbReference>
<dbReference type="SUPFAM" id="SSF117892">
    <property type="entry name" value="Band 7/SPFH domain"/>
    <property type="match status" value="1"/>
</dbReference>
<dbReference type="KEGG" id="psoj:PHYSODRAFT_318737"/>
<dbReference type="PANTHER" id="PTHR43327">
    <property type="entry name" value="STOMATIN-LIKE PROTEIN 2, MITOCHONDRIAL"/>
    <property type="match status" value="1"/>
</dbReference>
<sequence>MKLFNAQAQDGQISIVLTPRDPTIMTVFMKIPSGLWVLKQKWNAHAGMMKPGLKMFWPSWYCVSHVVTKQAVTFSNPVHGCPTSDNVMVDIDISISFQIGPTENDAYTFVYNLGAHRFDELLYSLTEEAIRGLVHSVRHDQVHDLREEFAVGMKTDLNAKLKSYGVFIQNVKVTNVSLPRALSTTLEETTAFKTRMEEQEKNQENQMRILVNQETQKLTALEKKNDRAIQNLRAESERAAIIRDQRRTMAEAKAQVMIAEHVSLNENKVKAAEGDKANAVASATAQTVERKALPIAELKSLKANFDRFVDAAKVRAEAKIQAAEKEAAKIMANAEAEILRSFWWLSKKLGAEASLLEAVPIVVSGKNGDQLIERTVLRAMQTLN</sequence>
<dbReference type="SMART" id="SM00244">
    <property type="entry name" value="PHB"/>
    <property type="match status" value="1"/>
</dbReference>
<evidence type="ECO:0000313" key="3">
    <source>
        <dbReference type="EMBL" id="EGZ08843.1"/>
    </source>
</evidence>
<dbReference type="Proteomes" id="UP000002640">
    <property type="component" value="Unassembled WGS sequence"/>
</dbReference>
<dbReference type="STRING" id="1094619.G5A688"/>
<dbReference type="RefSeq" id="XP_009535476.1">
    <property type="nucleotide sequence ID" value="XM_009537181.1"/>
</dbReference>
<proteinExistence type="predicted"/>
<dbReference type="InterPro" id="IPR001107">
    <property type="entry name" value="Band_7"/>
</dbReference>